<protein>
    <submittedName>
        <fullName evidence="9">FUSC family protein</fullName>
    </submittedName>
</protein>
<evidence type="ECO:0000256" key="6">
    <source>
        <dbReference type="ARBA" id="ARBA00043993"/>
    </source>
</evidence>
<dbReference type="Pfam" id="PF13515">
    <property type="entry name" value="FUSC_2"/>
    <property type="match status" value="1"/>
</dbReference>
<keyword evidence="4 7" id="KW-1133">Transmembrane helix</keyword>
<feature type="transmembrane region" description="Helical" evidence="7">
    <location>
        <begin position="402"/>
        <end position="422"/>
    </location>
</feature>
<proteinExistence type="inferred from homology"/>
<evidence type="ECO:0000256" key="5">
    <source>
        <dbReference type="ARBA" id="ARBA00023136"/>
    </source>
</evidence>
<evidence type="ECO:0000256" key="1">
    <source>
        <dbReference type="ARBA" id="ARBA00004651"/>
    </source>
</evidence>
<dbReference type="EMBL" id="JACOPR010000002">
    <property type="protein sequence ID" value="MBC5729983.1"/>
    <property type="molecule type" value="Genomic_DNA"/>
</dbReference>
<comment type="subcellular location">
    <subcellularLocation>
        <location evidence="1">Cell membrane</location>
        <topology evidence="1">Multi-pass membrane protein</topology>
    </subcellularLocation>
</comment>
<feature type="transmembrane region" description="Helical" evidence="7">
    <location>
        <begin position="144"/>
        <end position="164"/>
    </location>
</feature>
<dbReference type="PANTHER" id="PTHR30509:SF9">
    <property type="entry name" value="MULTIDRUG RESISTANCE PROTEIN MDTO"/>
    <property type="match status" value="1"/>
</dbReference>
<comment type="similarity">
    <text evidence="6">Belongs to the YccS/YhfK family.</text>
</comment>
<keyword evidence="3 7" id="KW-0812">Transmembrane</keyword>
<sequence length="657" mass="74620">MKDGNLPVRLRWSEGVKLFRSRWKGARPTVFFFIALFLMITVCFGSAYAMAVSGTTTLFQVRRNREHTLGDYVRLFFMCMLLCVLAMVATRSGWLCVLLNLSVPFLLVFFQSSQFAPKGYIGYAMTFVFLELRPPAPEEMGTQLLAVAACTAALILALAGYGWWRGRTEKKRDSVGESLDRLAALLKRMAEEGGSDEVRKELYGLEQSFHRMGYRNHRLPGSSDPQKLFYNMFAILFQRAVYLVSDAAWQEEVLPPERREALEGLAGLVRAVRAAQTAEERAAVAEQIQAMLADTPLPEGRLRIFYRSFLHRMLLLLRHWREVRPVRHPLWRGGGGRELWRRLRERFSLERFEMRFALRLSVVLTVSCTISLLWDFEHTYWFPLHAFLLIQPSYEESAHRMVTRPIGTALGCLLVFVVYPLLPGVPGVFVFSFVMISLMYCCTPGTWVHPIFSTAFAVTMASLTMEDTVAIGLRIFYLLLAVLLVLVINRFFVPTRREKQFHSNLHTLTHLHATYWDMVSQGLGGRVDPAFSSEILTEFHLVYDAAMGYVLTLPQGEERTEASTLLLTLWNMFSELEQVHYLLQAGAIPREQGSGLSRLARTLCVEMDRPGPPLDAISLEAGMEEGDLGYVLGRYLASAHGLSRQLAGVEQAARKRE</sequence>
<comment type="caution">
    <text evidence="9">The sequence shown here is derived from an EMBL/GenBank/DDBJ whole genome shotgun (WGS) entry which is preliminary data.</text>
</comment>
<evidence type="ECO:0000256" key="4">
    <source>
        <dbReference type="ARBA" id="ARBA00022989"/>
    </source>
</evidence>
<dbReference type="Proteomes" id="UP000660021">
    <property type="component" value="Unassembled WGS sequence"/>
</dbReference>
<evidence type="ECO:0000256" key="7">
    <source>
        <dbReference type="SAM" id="Phobius"/>
    </source>
</evidence>
<feature type="transmembrane region" description="Helical" evidence="7">
    <location>
        <begin position="356"/>
        <end position="374"/>
    </location>
</feature>
<evidence type="ECO:0000256" key="3">
    <source>
        <dbReference type="ARBA" id="ARBA00022692"/>
    </source>
</evidence>
<feature type="transmembrane region" description="Helical" evidence="7">
    <location>
        <begin position="97"/>
        <end position="116"/>
    </location>
</feature>
<gene>
    <name evidence="9" type="ORF">H8S34_03950</name>
</gene>
<dbReference type="PANTHER" id="PTHR30509">
    <property type="entry name" value="P-HYDROXYBENZOIC ACID EFFLUX PUMP SUBUNIT-RELATED"/>
    <property type="match status" value="1"/>
</dbReference>
<dbReference type="InterPro" id="IPR049453">
    <property type="entry name" value="Memb_transporter_dom"/>
</dbReference>
<feature type="transmembrane region" description="Helical" evidence="7">
    <location>
        <begin position="429"/>
        <end position="449"/>
    </location>
</feature>
<evidence type="ECO:0000313" key="9">
    <source>
        <dbReference type="EMBL" id="MBC5729983.1"/>
    </source>
</evidence>
<keyword evidence="10" id="KW-1185">Reference proteome</keyword>
<keyword evidence="2" id="KW-1003">Cell membrane</keyword>
<evidence type="ECO:0000256" key="2">
    <source>
        <dbReference type="ARBA" id="ARBA00022475"/>
    </source>
</evidence>
<evidence type="ECO:0000259" key="8">
    <source>
        <dbReference type="Pfam" id="PF13515"/>
    </source>
</evidence>
<reference evidence="9 10" key="1">
    <citation type="submission" date="2020-08" db="EMBL/GenBank/DDBJ databases">
        <title>Genome public.</title>
        <authorList>
            <person name="Liu C."/>
            <person name="Sun Q."/>
        </authorList>
    </citation>
    <scope>NUCLEOTIDE SEQUENCE [LARGE SCALE GENOMIC DNA]</scope>
    <source>
        <strain evidence="9 10">New-38</strain>
    </source>
</reference>
<feature type="domain" description="Integral membrane bound transporter" evidence="8">
    <location>
        <begin position="367"/>
        <end position="488"/>
    </location>
</feature>
<feature type="transmembrane region" description="Helical" evidence="7">
    <location>
        <begin position="469"/>
        <end position="493"/>
    </location>
</feature>
<feature type="transmembrane region" description="Helical" evidence="7">
    <location>
        <begin position="30"/>
        <end position="52"/>
    </location>
</feature>
<keyword evidence="5 7" id="KW-0472">Membrane</keyword>
<evidence type="ECO:0000313" key="10">
    <source>
        <dbReference type="Proteomes" id="UP000660021"/>
    </source>
</evidence>
<dbReference type="RefSeq" id="WP_186963104.1">
    <property type="nucleotide sequence ID" value="NZ_JACOPR010000002.1"/>
</dbReference>
<accession>A0ABR7HR55</accession>
<feature type="transmembrane region" description="Helical" evidence="7">
    <location>
        <begin position="72"/>
        <end position="90"/>
    </location>
</feature>
<organism evidence="9 10">
    <name type="scientific">Pseudoflavonifractor hominis</name>
    <dbReference type="NCBI Taxonomy" id="2763059"/>
    <lineage>
        <taxon>Bacteria</taxon>
        <taxon>Bacillati</taxon>
        <taxon>Bacillota</taxon>
        <taxon>Clostridia</taxon>
        <taxon>Eubacteriales</taxon>
        <taxon>Oscillospiraceae</taxon>
        <taxon>Pseudoflavonifractor</taxon>
    </lineage>
</organism>
<name>A0ABR7HR55_9FIRM</name>